<dbReference type="InterPro" id="IPR005801">
    <property type="entry name" value="ADC_synthase"/>
</dbReference>
<evidence type="ECO:0000313" key="3">
    <source>
        <dbReference type="Proteomes" id="UP001589832"/>
    </source>
</evidence>
<feature type="domain" description="Chorismate-utilising enzyme C-terminal" evidence="1">
    <location>
        <begin position="97"/>
        <end position="362"/>
    </location>
</feature>
<gene>
    <name evidence="2" type="ORF">ACFFGA_07590</name>
</gene>
<dbReference type="SUPFAM" id="SSF56322">
    <property type="entry name" value="ADC synthase"/>
    <property type="match status" value="1"/>
</dbReference>
<organism evidence="2 3">
    <name type="scientific">Winogradskyella pulchriflava</name>
    <dbReference type="NCBI Taxonomy" id="1110688"/>
    <lineage>
        <taxon>Bacteria</taxon>
        <taxon>Pseudomonadati</taxon>
        <taxon>Bacteroidota</taxon>
        <taxon>Flavobacteriia</taxon>
        <taxon>Flavobacteriales</taxon>
        <taxon>Flavobacteriaceae</taxon>
        <taxon>Winogradskyella</taxon>
    </lineage>
</organism>
<reference evidence="2 3" key="1">
    <citation type="submission" date="2024-09" db="EMBL/GenBank/DDBJ databases">
        <authorList>
            <person name="Sun Q."/>
            <person name="Mori K."/>
        </authorList>
    </citation>
    <scope>NUCLEOTIDE SEQUENCE [LARGE SCALE GENOMIC DNA]</scope>
    <source>
        <strain evidence="2 3">NCAIM B.02481</strain>
    </source>
</reference>
<dbReference type="InterPro" id="IPR015890">
    <property type="entry name" value="Chorismate_C"/>
</dbReference>
<proteinExistence type="predicted"/>
<dbReference type="EMBL" id="JBHLTQ010000003">
    <property type="protein sequence ID" value="MFC0604411.1"/>
    <property type="molecule type" value="Genomic_DNA"/>
</dbReference>
<evidence type="ECO:0000259" key="1">
    <source>
        <dbReference type="Pfam" id="PF00425"/>
    </source>
</evidence>
<dbReference type="Pfam" id="PF00425">
    <property type="entry name" value="Chorismate_bind"/>
    <property type="match status" value="1"/>
</dbReference>
<keyword evidence="3" id="KW-1185">Reference proteome</keyword>
<dbReference type="Gene3D" id="3.60.120.10">
    <property type="entry name" value="Anthranilate synthase"/>
    <property type="match status" value="1"/>
</dbReference>
<name>A0ABV6QAV9_9FLAO</name>
<protein>
    <submittedName>
        <fullName evidence="2">Chorismate-binding protein</fullName>
    </submittedName>
</protein>
<dbReference type="Proteomes" id="UP001589832">
    <property type="component" value="Unassembled WGS sequence"/>
</dbReference>
<evidence type="ECO:0000313" key="2">
    <source>
        <dbReference type="EMBL" id="MFC0604411.1"/>
    </source>
</evidence>
<accession>A0ABV6QAV9</accession>
<dbReference type="PANTHER" id="PTHR42839">
    <property type="entry name" value="ISOCHORISMATE SYNTHASE ENTC"/>
    <property type="match status" value="1"/>
</dbReference>
<comment type="caution">
    <text evidence="2">The sequence shown here is derived from an EMBL/GenBank/DDBJ whole genome shotgun (WGS) entry which is preliminary data.</text>
</comment>
<dbReference type="RefSeq" id="WP_386061974.1">
    <property type="nucleotide sequence ID" value="NZ_JBHLTQ010000003.1"/>
</dbReference>
<sequence>MDEVSFFSVLEKQYNSQLPFVVYSRPINNLVKCWLQKDDTLHTTETYTESGFVFAPFDIRNESVLLPENDCELYTLEANTLKVEEKISDFEATETQKNAHIDLVSKGIAAIKKGELKKVVLSRIETKDLRSADPLSIFKKLYNKYKNAMVYCWYHPKVGLWLGATPELLFQVEGKQLTTISLAGTQPYKRVSKVTWTNKEIEEQQIVTDYIAHQIEPFSKPINISDVETIRAGSLLHLKSRITGLINDTAELKSIIQALHPTPAVCGFPKQDAKDFILKNENYNREFYTGFLGEINLKHAKTRNKNRRNIENNAYTVVKKQSNFYVNLRCLQLKDHKALIYVGGGITKDSVAKKEWEETINKTKTIGNVLE</sequence>
<dbReference type="PANTHER" id="PTHR42839:SF2">
    <property type="entry name" value="ISOCHORISMATE SYNTHASE ENTC"/>
    <property type="match status" value="1"/>
</dbReference>